<dbReference type="InterPro" id="IPR008023">
    <property type="entry name" value="DUF748"/>
</dbReference>
<dbReference type="PANTHER" id="PTHR30441">
    <property type="entry name" value="DUF748 DOMAIN-CONTAINING PROTEIN"/>
    <property type="match status" value="1"/>
</dbReference>
<keyword evidence="1" id="KW-0472">Membrane</keyword>
<sequence length="391" mass="44529">MTPKKKRNIRIIILVVVVLIVVARVILPYVVLTYLNKTLADMKGYRGHVEDVDIALVRGAYTIDSIYLNKVDTVHNRETPFFAAKAIDLSVEWKALFHGSIVGELIFERPMVRFTKDKVEPKQIRNDSSGFKQLLDDFMPLEVNRVEVNDAQLQYKDEFSKPKVDISLTHAYALAKNLRNSYDSTALLPASLALHADLYEGKLSVNARLNPLADEPTFDVNAELKNTNLVKLNEFFQAYAKIDVNKGRFGLYIEVAAKQGKFTGYVKPLIQDLDVLGKEDRKDNVFQKLWEGVVGTVGTIFKNQSKDQIATKVEFKGNLKNPDTNVWTAIYNVLENAFIQALQPSIDREINIASVDTKKEEKKNFLQKIFGKKDDKDKKEDEKKEKNKKKS</sequence>
<reference evidence="2 3" key="1">
    <citation type="submission" date="2021-01" db="EMBL/GenBank/DDBJ databases">
        <title>Chryseolinea sp. Jin1 Genome sequencing and assembly.</title>
        <authorList>
            <person name="Kim I."/>
        </authorList>
    </citation>
    <scope>NUCLEOTIDE SEQUENCE [LARGE SCALE GENOMIC DNA]</scope>
    <source>
        <strain evidence="2 3">Jin1</strain>
    </source>
</reference>
<protein>
    <submittedName>
        <fullName evidence="2">DUF748 domain-containing protein</fullName>
    </submittedName>
</protein>
<comment type="caution">
    <text evidence="2">The sequence shown here is derived from an EMBL/GenBank/DDBJ whole genome shotgun (WGS) entry which is preliminary data.</text>
</comment>
<dbReference type="Proteomes" id="UP000613030">
    <property type="component" value="Unassembled WGS sequence"/>
</dbReference>
<proteinExistence type="predicted"/>
<evidence type="ECO:0000313" key="2">
    <source>
        <dbReference type="EMBL" id="MBL0740359.1"/>
    </source>
</evidence>
<accession>A0ABS1KLY9</accession>
<dbReference type="InterPro" id="IPR052894">
    <property type="entry name" value="AsmA-related"/>
</dbReference>
<feature type="transmembrane region" description="Helical" evidence="1">
    <location>
        <begin position="12"/>
        <end position="35"/>
    </location>
</feature>
<dbReference type="PANTHER" id="PTHR30441:SF8">
    <property type="entry name" value="DUF748 DOMAIN-CONTAINING PROTEIN"/>
    <property type="match status" value="1"/>
</dbReference>
<keyword evidence="3" id="KW-1185">Reference proteome</keyword>
<keyword evidence="1" id="KW-0812">Transmembrane</keyword>
<dbReference type="RefSeq" id="WP_202007594.1">
    <property type="nucleotide sequence ID" value="NZ_JAERRB010000001.1"/>
</dbReference>
<organism evidence="2 3">
    <name type="scientific">Chryseolinea lacunae</name>
    <dbReference type="NCBI Taxonomy" id="2801331"/>
    <lineage>
        <taxon>Bacteria</taxon>
        <taxon>Pseudomonadati</taxon>
        <taxon>Bacteroidota</taxon>
        <taxon>Cytophagia</taxon>
        <taxon>Cytophagales</taxon>
        <taxon>Fulvivirgaceae</taxon>
        <taxon>Chryseolinea</taxon>
    </lineage>
</organism>
<dbReference type="EMBL" id="JAERRB010000001">
    <property type="protein sequence ID" value="MBL0740359.1"/>
    <property type="molecule type" value="Genomic_DNA"/>
</dbReference>
<keyword evidence="1" id="KW-1133">Transmembrane helix</keyword>
<name>A0ABS1KLY9_9BACT</name>
<evidence type="ECO:0000256" key="1">
    <source>
        <dbReference type="SAM" id="Phobius"/>
    </source>
</evidence>
<gene>
    <name evidence="2" type="ORF">JI741_03980</name>
</gene>
<dbReference type="Pfam" id="PF05359">
    <property type="entry name" value="DUF748"/>
    <property type="match status" value="1"/>
</dbReference>
<evidence type="ECO:0000313" key="3">
    <source>
        <dbReference type="Proteomes" id="UP000613030"/>
    </source>
</evidence>